<dbReference type="Pfam" id="PF01167">
    <property type="entry name" value="Tub"/>
    <property type="match status" value="1"/>
</dbReference>
<dbReference type="PANTHER" id="PTHR16517:SF7">
    <property type="entry name" value="PROTEIN KING TUBBY"/>
    <property type="match status" value="1"/>
</dbReference>
<gene>
    <name evidence="3" type="ORF">Esi_0123_0071</name>
</gene>
<accession>D7FIT4</accession>
<dbReference type="InterPro" id="IPR000007">
    <property type="entry name" value="Tubby_C"/>
</dbReference>
<dbReference type="OMA" id="AWPGRKN"/>
<dbReference type="eggNOG" id="KOG2502">
    <property type="taxonomic scope" value="Eukaryota"/>
</dbReference>
<dbReference type="STRING" id="2880.D7FIT4"/>
<keyword evidence="4" id="KW-1185">Reference proteome</keyword>
<organism evidence="3 4">
    <name type="scientific">Ectocarpus siliculosus</name>
    <name type="common">Brown alga</name>
    <name type="synonym">Conferva siliculosa</name>
    <dbReference type="NCBI Taxonomy" id="2880"/>
    <lineage>
        <taxon>Eukaryota</taxon>
        <taxon>Sar</taxon>
        <taxon>Stramenopiles</taxon>
        <taxon>Ochrophyta</taxon>
        <taxon>PX clade</taxon>
        <taxon>Phaeophyceae</taxon>
        <taxon>Ectocarpales</taxon>
        <taxon>Ectocarpaceae</taxon>
        <taxon>Ectocarpus</taxon>
    </lineage>
</organism>
<dbReference type="InterPro" id="IPR025659">
    <property type="entry name" value="Tubby-like_C"/>
</dbReference>
<evidence type="ECO:0000259" key="2">
    <source>
        <dbReference type="Pfam" id="PF01167"/>
    </source>
</evidence>
<evidence type="ECO:0000313" key="4">
    <source>
        <dbReference type="Proteomes" id="UP000002630"/>
    </source>
</evidence>
<dbReference type="Gene3D" id="3.20.90.10">
    <property type="entry name" value="Tubby Protein, Chain A"/>
    <property type="match status" value="1"/>
</dbReference>
<dbReference type="PANTHER" id="PTHR16517">
    <property type="entry name" value="TUBBY-RELATED"/>
    <property type="match status" value="1"/>
</dbReference>
<evidence type="ECO:0000313" key="3">
    <source>
        <dbReference type="EMBL" id="CBJ28901.1"/>
    </source>
</evidence>
<evidence type="ECO:0000256" key="1">
    <source>
        <dbReference type="ARBA" id="ARBA00007129"/>
    </source>
</evidence>
<sequence>MEFNMAALDLSDMKRFLLSPCPRAAGVVQCYIRRNKTRANKIFPEYSLFLKEGDRFLMCSKKRPNNATSNYLVSMRAGDLDRNSTNFLGKLRANFVGTEFQVFDDGYSPKELGGGGGWGSGNYGGGSGGSGSGGAKNMSLREELGCVMYASNVLGSRGPRKMQVAIPAVNEAGEVCKWSGLEGGRGSQTAGGGSKAIERVKNRDYDGSLYMVNKPPRWNDQVGAYVLNFYGRVTMASVKNFQLVSTEDFDRIILQFGRVAREEFTMDFQYPISPFQAFAITLSSFDSKIACD</sequence>
<name>D7FIT4_ECTSI</name>
<dbReference type="Proteomes" id="UP000002630">
    <property type="component" value="Linkage Group LG08"/>
</dbReference>
<dbReference type="EMBL" id="FN647892">
    <property type="protein sequence ID" value="CBJ28901.1"/>
    <property type="molecule type" value="Genomic_DNA"/>
</dbReference>
<dbReference type="InParanoid" id="D7FIT4"/>
<comment type="similarity">
    <text evidence="1">Belongs to the TUB family.</text>
</comment>
<protein>
    <recommendedName>
        <fullName evidence="2">Tubby C-terminal domain-containing protein</fullName>
    </recommendedName>
</protein>
<dbReference type="EMBL" id="FN649733">
    <property type="protein sequence ID" value="CBJ28901.1"/>
    <property type="molecule type" value="Genomic_DNA"/>
</dbReference>
<dbReference type="AlphaFoldDB" id="D7FIT4"/>
<feature type="domain" description="Tubby C-terminal" evidence="2">
    <location>
        <begin position="18"/>
        <end position="287"/>
    </location>
</feature>
<reference evidence="3 4" key="1">
    <citation type="journal article" date="2010" name="Nature">
        <title>The Ectocarpus genome and the independent evolution of multicellularity in brown algae.</title>
        <authorList>
            <person name="Cock J.M."/>
            <person name="Sterck L."/>
            <person name="Rouze P."/>
            <person name="Scornet D."/>
            <person name="Allen A.E."/>
            <person name="Amoutzias G."/>
            <person name="Anthouard V."/>
            <person name="Artiguenave F."/>
            <person name="Aury J.M."/>
            <person name="Badger J.H."/>
            <person name="Beszteri B."/>
            <person name="Billiau K."/>
            <person name="Bonnet E."/>
            <person name="Bothwell J.H."/>
            <person name="Bowler C."/>
            <person name="Boyen C."/>
            <person name="Brownlee C."/>
            <person name="Carrano C.J."/>
            <person name="Charrier B."/>
            <person name="Cho G.Y."/>
            <person name="Coelho S.M."/>
            <person name="Collen J."/>
            <person name="Corre E."/>
            <person name="Da Silva C."/>
            <person name="Delage L."/>
            <person name="Delaroque N."/>
            <person name="Dittami S.M."/>
            <person name="Doulbeau S."/>
            <person name="Elias M."/>
            <person name="Farnham G."/>
            <person name="Gachon C.M."/>
            <person name="Gschloessl B."/>
            <person name="Heesch S."/>
            <person name="Jabbari K."/>
            <person name="Jubin C."/>
            <person name="Kawai H."/>
            <person name="Kimura K."/>
            <person name="Kloareg B."/>
            <person name="Kupper F.C."/>
            <person name="Lang D."/>
            <person name="Le Bail A."/>
            <person name="Leblanc C."/>
            <person name="Lerouge P."/>
            <person name="Lohr M."/>
            <person name="Lopez P.J."/>
            <person name="Martens C."/>
            <person name="Maumus F."/>
            <person name="Michel G."/>
            <person name="Miranda-Saavedra D."/>
            <person name="Morales J."/>
            <person name="Moreau H."/>
            <person name="Motomura T."/>
            <person name="Nagasato C."/>
            <person name="Napoli C.A."/>
            <person name="Nelson D.R."/>
            <person name="Nyvall-Collen P."/>
            <person name="Peters A.F."/>
            <person name="Pommier C."/>
            <person name="Potin P."/>
            <person name="Poulain J."/>
            <person name="Quesneville H."/>
            <person name="Read B."/>
            <person name="Rensing S.A."/>
            <person name="Ritter A."/>
            <person name="Rousvoal S."/>
            <person name="Samanta M."/>
            <person name="Samson G."/>
            <person name="Schroeder D.C."/>
            <person name="Segurens B."/>
            <person name="Strittmatter M."/>
            <person name="Tonon T."/>
            <person name="Tregear J.W."/>
            <person name="Valentin K."/>
            <person name="von Dassow P."/>
            <person name="Yamagishi T."/>
            <person name="Van de Peer Y."/>
            <person name="Wincker P."/>
        </authorList>
    </citation>
    <scope>NUCLEOTIDE SEQUENCE [LARGE SCALE GENOMIC DNA]</scope>
    <source>
        <strain evidence="4">Ec32 / CCAP1310/4</strain>
    </source>
</reference>
<dbReference type="OrthoDB" id="8775810at2759"/>
<dbReference type="PRINTS" id="PR01573">
    <property type="entry name" value="SUPERTUBBY"/>
</dbReference>
<proteinExistence type="inferred from homology"/>
<dbReference type="SUPFAM" id="SSF54518">
    <property type="entry name" value="Tubby C-terminal domain-like"/>
    <property type="match status" value="1"/>
</dbReference>